<keyword evidence="1" id="KW-0732">Signal</keyword>
<gene>
    <name evidence="2" type="ORF">A8806_10494</name>
</gene>
<sequence length="197" mass="20885">MSVQKGQKNKRGLNRLCLTLCLMAALGLLSGFTALAADEEKSLSVSLQVDSSYTVTIPKAVTIYPSMDFRVDGELGGTAEGGVAAITAATNTEPGYTVRVRVKADSFNGAGGISLISKSDSTQVLTTMLSVRDTTSDKFIDLSRTNNIAAEFYGLTGTSNAKVAGGSIHFSAPDEAQQSGEYEGRMMFEISYEKEKP</sequence>
<proteinExistence type="predicted"/>
<reference evidence="2 3" key="1">
    <citation type="submission" date="2018-05" db="EMBL/GenBank/DDBJ databases">
        <title>The Hungate 1000. A catalogue of reference genomes from the rumen microbiome.</title>
        <authorList>
            <person name="Kelly W."/>
        </authorList>
    </citation>
    <scope>NUCLEOTIDE SEQUENCE [LARGE SCALE GENOMIC DNA]</scope>
    <source>
        <strain evidence="2 3">NLAE-zl-C242</strain>
    </source>
</reference>
<evidence type="ECO:0000313" key="3">
    <source>
        <dbReference type="Proteomes" id="UP000245845"/>
    </source>
</evidence>
<name>A0A2Y9BCQ0_9FIRM</name>
<comment type="caution">
    <text evidence="2">The sequence shown here is derived from an EMBL/GenBank/DDBJ whole genome shotgun (WGS) entry which is preliminary data.</text>
</comment>
<dbReference type="EMBL" id="QGDL01000004">
    <property type="protein sequence ID" value="PWJ30227.1"/>
    <property type="molecule type" value="Genomic_DNA"/>
</dbReference>
<dbReference type="RefSeq" id="WP_109730665.1">
    <property type="nucleotide sequence ID" value="NZ_BAAACK010000019.1"/>
</dbReference>
<evidence type="ECO:0008006" key="4">
    <source>
        <dbReference type="Google" id="ProtNLM"/>
    </source>
</evidence>
<protein>
    <recommendedName>
        <fullName evidence="4">DUF4402 domain-containing protein</fullName>
    </recommendedName>
</protein>
<feature type="chain" id="PRO_5043162128" description="DUF4402 domain-containing protein" evidence="1">
    <location>
        <begin position="37"/>
        <end position="197"/>
    </location>
</feature>
<organism evidence="2 3">
    <name type="scientific">Faecalicatena orotica</name>
    <dbReference type="NCBI Taxonomy" id="1544"/>
    <lineage>
        <taxon>Bacteria</taxon>
        <taxon>Bacillati</taxon>
        <taxon>Bacillota</taxon>
        <taxon>Clostridia</taxon>
        <taxon>Lachnospirales</taxon>
        <taxon>Lachnospiraceae</taxon>
        <taxon>Faecalicatena</taxon>
    </lineage>
</organism>
<evidence type="ECO:0000313" key="2">
    <source>
        <dbReference type="EMBL" id="PWJ30227.1"/>
    </source>
</evidence>
<evidence type="ECO:0000256" key="1">
    <source>
        <dbReference type="SAM" id="SignalP"/>
    </source>
</evidence>
<dbReference type="Proteomes" id="UP000245845">
    <property type="component" value="Unassembled WGS sequence"/>
</dbReference>
<accession>A0A2Y9BCQ0</accession>
<keyword evidence="3" id="KW-1185">Reference proteome</keyword>
<feature type="signal peptide" evidence="1">
    <location>
        <begin position="1"/>
        <end position="36"/>
    </location>
</feature>
<dbReference type="AlphaFoldDB" id="A0A2Y9BCQ0"/>